<dbReference type="Gene3D" id="2.60.60.30">
    <property type="entry name" value="sav2460 like domains"/>
    <property type="match status" value="1"/>
</dbReference>
<feature type="domain" description="TerD" evidence="2">
    <location>
        <begin position="4"/>
        <end position="194"/>
    </location>
</feature>
<proteinExistence type="predicted"/>
<reference evidence="3" key="1">
    <citation type="submission" date="2015-04" db="EMBL/GenBank/DDBJ databases">
        <authorList>
            <person name="Syromyatnikov M.Y."/>
            <person name="Popov V.N."/>
        </authorList>
    </citation>
    <scope>NUCLEOTIDE SEQUENCE</scope>
    <source>
        <strain evidence="3">MO-1</strain>
    </source>
</reference>
<keyword evidence="1" id="KW-0778">Tellurium resistance</keyword>
<dbReference type="GO" id="GO:0046690">
    <property type="term" value="P:response to tellurium ion"/>
    <property type="evidence" value="ECO:0007669"/>
    <property type="project" value="UniProtKB-KW"/>
</dbReference>
<evidence type="ECO:0000313" key="3">
    <source>
        <dbReference type="EMBL" id="CRH05513.1"/>
    </source>
</evidence>
<organism evidence="3">
    <name type="scientific">Magnetococcus massalia (strain MO-1)</name>
    <dbReference type="NCBI Taxonomy" id="451514"/>
    <lineage>
        <taxon>Bacteria</taxon>
        <taxon>Pseudomonadati</taxon>
        <taxon>Pseudomonadota</taxon>
        <taxon>Magnetococcia</taxon>
        <taxon>Magnetococcales</taxon>
        <taxon>Magnetococcaceae</taxon>
        <taxon>Magnetococcus</taxon>
    </lineage>
</organism>
<dbReference type="InterPro" id="IPR003325">
    <property type="entry name" value="TerD"/>
</dbReference>
<name>A0A1S7LGG2_MAGMO</name>
<sequence>MTATQLQLDQDFFLADATETEVVDVWFRWEKDDAQLNAALDMDFCAVMLGVEERMLDDGHLIYYNNAHSPCHSVTHLGDDQAQDQQGAEECLRFKLHTVPEEIVQILLCATIPADDMDKHHLGMLQRAWFELVAANEAYHPMAQREMFPGGEQQYGWIVGIFYRQELDNAESQWVFRHVKEELPDGMQTLLDHFSPSGDY</sequence>
<gene>
    <name evidence="3" type="ORF">MAGMO_1323</name>
</gene>
<dbReference type="AlphaFoldDB" id="A0A1S7LGG2"/>
<dbReference type="PANTHER" id="PTHR32097">
    <property type="entry name" value="CAMP-BINDING PROTEIN 1-RELATED"/>
    <property type="match status" value="1"/>
</dbReference>
<dbReference type="PANTHER" id="PTHR32097:SF3">
    <property type="entry name" value="TELLURITE RESISTANCE PROTEIN"/>
    <property type="match status" value="1"/>
</dbReference>
<evidence type="ECO:0000256" key="1">
    <source>
        <dbReference type="ARBA" id="ARBA00022686"/>
    </source>
</evidence>
<dbReference type="CDD" id="cd06974">
    <property type="entry name" value="TerD_like"/>
    <property type="match status" value="1"/>
</dbReference>
<accession>A0A1S7LGG2</accession>
<evidence type="ECO:0000259" key="2">
    <source>
        <dbReference type="Pfam" id="PF02342"/>
    </source>
</evidence>
<dbReference type="EMBL" id="LO017727">
    <property type="protein sequence ID" value="CRH05513.1"/>
    <property type="molecule type" value="Genomic_DNA"/>
</dbReference>
<protein>
    <recommendedName>
        <fullName evidence="2">TerD domain-containing protein</fullName>
    </recommendedName>
</protein>
<dbReference type="InterPro" id="IPR051324">
    <property type="entry name" value="Stress/Tellurium_Resist"/>
</dbReference>
<dbReference type="Pfam" id="PF02342">
    <property type="entry name" value="TerD"/>
    <property type="match status" value="1"/>
</dbReference>